<comment type="subcellular location">
    <subcellularLocation>
        <location evidence="8">Cytoplasm</location>
    </subcellularLocation>
</comment>
<evidence type="ECO:0000256" key="1">
    <source>
        <dbReference type="ARBA" id="ARBA00005121"/>
    </source>
</evidence>
<organism evidence="11 12">
    <name type="scientific">Uliginosibacterium silvisoli</name>
    <dbReference type="NCBI Taxonomy" id="3114758"/>
    <lineage>
        <taxon>Bacteria</taxon>
        <taxon>Pseudomonadati</taxon>
        <taxon>Pseudomonadota</taxon>
        <taxon>Betaproteobacteria</taxon>
        <taxon>Rhodocyclales</taxon>
        <taxon>Zoogloeaceae</taxon>
        <taxon>Uliginosibacterium</taxon>
    </lineage>
</organism>
<comment type="similarity">
    <text evidence="2 8">Belongs to the Cob(I)alamin adenosyltransferase family.</text>
</comment>
<keyword evidence="8" id="KW-0169">Cobalamin biosynthesis</keyword>
<dbReference type="Pfam" id="PF12557">
    <property type="entry name" value="Co_AT_N"/>
    <property type="match status" value="1"/>
</dbReference>
<sequence length="206" mass="23074">MSSDMSSNVEREARHKARMQRKKAVIDKSIEAASEERGLFLINTGTGKGKSSAAFGVLARALGHGMQCAVIQFIKNRSDTGEEAFFRTHPDVRWHVMGDGFTWETQDDAKDKATARAAWDQASAYLRDEKIDLLILDEFTYTLKYGWLTLEEVVPVFGERPWMQHVIVTGRAAPDGLIEEADTVTDMSLKKHAYHAGVKAMPGIEW</sequence>
<reference evidence="11 12" key="1">
    <citation type="submission" date="2024-01" db="EMBL/GenBank/DDBJ databases">
        <title>Uliginosibacterium soil sp. nov.</title>
        <authorList>
            <person name="Lv Y."/>
        </authorList>
    </citation>
    <scope>NUCLEOTIDE SEQUENCE [LARGE SCALE GENOMIC DNA]</scope>
    <source>
        <strain evidence="11 12">H3</strain>
    </source>
</reference>
<dbReference type="NCBIfam" id="NF004637">
    <property type="entry name" value="PRK05986.1"/>
    <property type="match status" value="1"/>
</dbReference>
<evidence type="ECO:0000259" key="10">
    <source>
        <dbReference type="Pfam" id="PF12557"/>
    </source>
</evidence>
<dbReference type="RefSeq" id="WP_327597516.1">
    <property type="nucleotide sequence ID" value="NZ_JAYXHS010000001.1"/>
</dbReference>
<dbReference type="SUPFAM" id="SSF52540">
    <property type="entry name" value="P-loop containing nucleoside triphosphate hydrolases"/>
    <property type="match status" value="1"/>
</dbReference>
<keyword evidence="12" id="KW-1185">Reference proteome</keyword>
<accession>A0ABU6JYQ7</accession>
<comment type="catalytic activity">
    <reaction evidence="7 8">
        <text>2 cob(II)alamin + reduced [electron-transfer flavoprotein] + 2 ATP = 2 adenosylcob(III)alamin + 2 triphosphate + oxidized [electron-transfer flavoprotein] + 3 H(+)</text>
        <dbReference type="Rhea" id="RHEA:28671"/>
        <dbReference type="Rhea" id="RHEA-COMP:10685"/>
        <dbReference type="Rhea" id="RHEA-COMP:10686"/>
        <dbReference type="ChEBI" id="CHEBI:15378"/>
        <dbReference type="ChEBI" id="CHEBI:16304"/>
        <dbReference type="ChEBI" id="CHEBI:18036"/>
        <dbReference type="ChEBI" id="CHEBI:18408"/>
        <dbReference type="ChEBI" id="CHEBI:30616"/>
        <dbReference type="ChEBI" id="CHEBI:57692"/>
        <dbReference type="ChEBI" id="CHEBI:58307"/>
        <dbReference type="EC" id="2.5.1.17"/>
    </reaction>
</comment>
<evidence type="ECO:0000256" key="8">
    <source>
        <dbReference type="PIRNR" id="PIRNR015617"/>
    </source>
</evidence>
<comment type="caution">
    <text evidence="11">The sequence shown here is derived from an EMBL/GenBank/DDBJ whole genome shotgun (WGS) entry which is preliminary data.</text>
</comment>
<evidence type="ECO:0000313" key="12">
    <source>
        <dbReference type="Proteomes" id="UP001331561"/>
    </source>
</evidence>
<protein>
    <recommendedName>
        <fullName evidence="3 8">Corrinoid adenosyltransferase</fullName>
        <ecNumber evidence="3 8">2.5.1.17</ecNumber>
    </recommendedName>
    <alternativeName>
        <fullName evidence="8">Cob(II)alamin adenosyltransferase</fullName>
    </alternativeName>
    <alternativeName>
        <fullName evidence="8">Cob(II)yrinic acid a,c-diamide adenosyltransferase</fullName>
    </alternativeName>
</protein>
<evidence type="ECO:0000256" key="3">
    <source>
        <dbReference type="ARBA" id="ARBA00012454"/>
    </source>
</evidence>
<feature type="domain" description="Cob(I)alamin adenosyltransferase N-terminal" evidence="10">
    <location>
        <begin position="10"/>
        <end position="30"/>
    </location>
</feature>
<dbReference type="PANTHER" id="PTHR46638:SF1">
    <property type="entry name" value="CORRINOID ADENOSYLTRANSFERASE"/>
    <property type="match status" value="1"/>
</dbReference>
<dbReference type="NCBIfam" id="TIGR00708">
    <property type="entry name" value="cobA"/>
    <property type="match status" value="1"/>
</dbReference>
<dbReference type="Proteomes" id="UP001331561">
    <property type="component" value="Unassembled WGS sequence"/>
</dbReference>
<dbReference type="CDD" id="cd00561">
    <property type="entry name" value="CobA_ACA"/>
    <property type="match status" value="1"/>
</dbReference>
<keyword evidence="8" id="KW-0547">Nucleotide-binding</keyword>
<evidence type="ECO:0000256" key="2">
    <source>
        <dbReference type="ARBA" id="ARBA00007487"/>
    </source>
</evidence>
<comment type="function">
    <text evidence="5 8">Required for both de novo synthesis of the corrin ring for the assimilation of exogenous corrinoids. Participates in the adenosylation of a variety of incomplete and complete corrinoids.</text>
</comment>
<keyword evidence="4 8" id="KW-0627">Porphyrin biosynthesis</keyword>
<dbReference type="InterPro" id="IPR003724">
    <property type="entry name" value="CblAdoTrfase_CobA"/>
</dbReference>
<evidence type="ECO:0000256" key="9">
    <source>
        <dbReference type="SAM" id="MobiDB-lite"/>
    </source>
</evidence>
<dbReference type="Pfam" id="PF02572">
    <property type="entry name" value="CobA_CobO_BtuR"/>
    <property type="match status" value="1"/>
</dbReference>
<evidence type="ECO:0000256" key="5">
    <source>
        <dbReference type="ARBA" id="ARBA00024929"/>
    </source>
</evidence>
<dbReference type="GO" id="GO:0008817">
    <property type="term" value="F:corrinoid adenosyltransferase activity"/>
    <property type="evidence" value="ECO:0007669"/>
    <property type="project" value="UniProtKB-EC"/>
</dbReference>
<evidence type="ECO:0000313" key="11">
    <source>
        <dbReference type="EMBL" id="MEC5384541.1"/>
    </source>
</evidence>
<gene>
    <name evidence="11" type="primary">cobO</name>
    <name evidence="11" type="ORF">VVD49_02340</name>
</gene>
<dbReference type="EC" id="2.5.1.17" evidence="3 8"/>
<dbReference type="PIRSF" id="PIRSF015617">
    <property type="entry name" value="Adensltrnsf_CobA"/>
    <property type="match status" value="1"/>
</dbReference>
<keyword evidence="8" id="KW-0963">Cytoplasm</keyword>
<evidence type="ECO:0000256" key="7">
    <source>
        <dbReference type="ARBA" id="ARBA00048692"/>
    </source>
</evidence>
<dbReference type="PANTHER" id="PTHR46638">
    <property type="entry name" value="CORRINOID ADENOSYLTRANSFERASE"/>
    <property type="match status" value="1"/>
</dbReference>
<name>A0ABU6JYQ7_9RHOO</name>
<dbReference type="Gene3D" id="3.40.50.300">
    <property type="entry name" value="P-loop containing nucleotide triphosphate hydrolases"/>
    <property type="match status" value="1"/>
</dbReference>
<evidence type="ECO:0000256" key="6">
    <source>
        <dbReference type="ARBA" id="ARBA00048555"/>
    </source>
</evidence>
<evidence type="ECO:0000256" key="4">
    <source>
        <dbReference type="ARBA" id="ARBA00023244"/>
    </source>
</evidence>
<keyword evidence="8" id="KW-0067">ATP-binding</keyword>
<dbReference type="EMBL" id="JAYXHS010000001">
    <property type="protein sequence ID" value="MEC5384541.1"/>
    <property type="molecule type" value="Genomic_DNA"/>
</dbReference>
<keyword evidence="8 11" id="KW-0808">Transferase</keyword>
<feature type="region of interest" description="Disordered" evidence="9">
    <location>
        <begin position="1"/>
        <end position="21"/>
    </location>
</feature>
<comment type="pathway">
    <text evidence="1 8">Cofactor biosynthesis; adenosylcobalamin biosynthesis; adenosylcobalamin from cob(II)yrinate a,c-diamide: step 2/7.</text>
</comment>
<dbReference type="InterPro" id="IPR027417">
    <property type="entry name" value="P-loop_NTPase"/>
</dbReference>
<dbReference type="InterPro" id="IPR025826">
    <property type="entry name" value="Co_AT_N_dom"/>
</dbReference>
<proteinExistence type="inferred from homology"/>
<comment type="catalytic activity">
    <reaction evidence="6 8">
        <text>2 cob(II)yrinate a,c diamide + reduced [electron-transfer flavoprotein] + 2 ATP = 2 adenosylcob(III)yrinate a,c-diamide + 2 triphosphate + oxidized [electron-transfer flavoprotein] + 3 H(+)</text>
        <dbReference type="Rhea" id="RHEA:11528"/>
        <dbReference type="Rhea" id="RHEA-COMP:10685"/>
        <dbReference type="Rhea" id="RHEA-COMP:10686"/>
        <dbReference type="ChEBI" id="CHEBI:15378"/>
        <dbReference type="ChEBI" id="CHEBI:18036"/>
        <dbReference type="ChEBI" id="CHEBI:30616"/>
        <dbReference type="ChEBI" id="CHEBI:57692"/>
        <dbReference type="ChEBI" id="CHEBI:58307"/>
        <dbReference type="ChEBI" id="CHEBI:58503"/>
        <dbReference type="ChEBI" id="CHEBI:58537"/>
        <dbReference type="EC" id="2.5.1.17"/>
    </reaction>
</comment>